<name>A0ABZ0FGZ7_9GAMM</name>
<reference evidence="1 2" key="1">
    <citation type="submission" date="2023-10" db="EMBL/GenBank/DDBJ databases">
        <title>Genome analysis of psychrotrophic aerobic bacterium Aeromonas allosaccharophila BIM B-1809 isolated from infected fish.</title>
        <authorList>
            <person name="Leanovich S.I."/>
            <person name="Sidarenka A.V."/>
            <person name="Akhremchuk A.E."/>
            <person name="Sikolenko M.A."/>
            <person name="Valentovich L.N."/>
        </authorList>
    </citation>
    <scope>NUCLEOTIDE SEQUENCE [LARGE SCALE GENOMIC DNA]</scope>
    <source>
        <strain evidence="1 2">BIM B-1809</strain>
    </source>
</reference>
<accession>A0ABZ0FGZ7</accession>
<dbReference type="Pfam" id="PF11185">
    <property type="entry name" value="DUF2971"/>
    <property type="match status" value="1"/>
</dbReference>
<dbReference type="Proteomes" id="UP001302667">
    <property type="component" value="Chromosome"/>
</dbReference>
<dbReference type="RefSeq" id="WP_317104239.1">
    <property type="nucleotide sequence ID" value="NZ_CP136584.1"/>
</dbReference>
<evidence type="ECO:0000313" key="2">
    <source>
        <dbReference type="Proteomes" id="UP001302667"/>
    </source>
</evidence>
<dbReference type="InterPro" id="IPR021352">
    <property type="entry name" value="DUF2971"/>
</dbReference>
<keyword evidence="2" id="KW-1185">Reference proteome</keyword>
<sequence>MKTLYKYSDLLPLNYFDKPSIKISATEFLNDPFEYSTNENISLSIKNHLKNGGLSDMATILNKTFDVSIEMMLAFNGIISLSETPRNSLMWAHYAKQHNGICIGYKKDFLKHIEKTEDFHLVINTPQKVNYDNLRFETDFQYSELNTIEIDATTQHLLKKSDEWIYEKEHRCIIPYIKANRLIILSEHPKIDHIHASLDNGENPNFKIGADFNNVINGAIRHEYITKTDINNQYIINSNEINSAMLSVLQASKDCLFLIDIDPKSIESIYFGCKVSMDTIKPYFEKLHEKYKLYQFKISKKRFELIPSPLKADMF</sequence>
<evidence type="ECO:0000313" key="1">
    <source>
        <dbReference type="EMBL" id="WOE68511.1"/>
    </source>
</evidence>
<protein>
    <submittedName>
        <fullName evidence="1">DUF2971 domain-containing protein</fullName>
    </submittedName>
</protein>
<organism evidence="1 2">
    <name type="scientific">Aeromonas allosaccharophila</name>
    <dbReference type="NCBI Taxonomy" id="656"/>
    <lineage>
        <taxon>Bacteria</taxon>
        <taxon>Pseudomonadati</taxon>
        <taxon>Pseudomonadota</taxon>
        <taxon>Gammaproteobacteria</taxon>
        <taxon>Aeromonadales</taxon>
        <taxon>Aeromonadaceae</taxon>
        <taxon>Aeromonas</taxon>
    </lineage>
</organism>
<gene>
    <name evidence="1" type="ORF">RY972_10875</name>
</gene>
<dbReference type="EMBL" id="CP136584">
    <property type="protein sequence ID" value="WOE68511.1"/>
    <property type="molecule type" value="Genomic_DNA"/>
</dbReference>
<proteinExistence type="predicted"/>